<proteinExistence type="predicted"/>
<dbReference type="EMBL" id="LQXD01000057">
    <property type="protein sequence ID" value="OIJ21136.1"/>
    <property type="molecule type" value="Genomic_DNA"/>
</dbReference>
<organism evidence="2 4">
    <name type="scientific">Anaerobacillus isosaccharinicus</name>
    <dbReference type="NCBI Taxonomy" id="1532552"/>
    <lineage>
        <taxon>Bacteria</taxon>
        <taxon>Bacillati</taxon>
        <taxon>Bacillota</taxon>
        <taxon>Bacilli</taxon>
        <taxon>Bacillales</taxon>
        <taxon>Bacillaceae</taxon>
        <taxon>Anaerobacillus</taxon>
    </lineage>
</organism>
<protein>
    <submittedName>
        <fullName evidence="2">Uncharacterized protein</fullName>
    </submittedName>
</protein>
<feature type="transmembrane region" description="Helical" evidence="1">
    <location>
        <begin position="115"/>
        <end position="134"/>
    </location>
</feature>
<accession>A0A1S2M955</accession>
<dbReference type="OrthoDB" id="2880784at2"/>
<reference evidence="2 4" key="1">
    <citation type="submission" date="2016-10" db="EMBL/GenBank/DDBJ databases">
        <title>Draft genome sequences of four alkaliphilic bacteria belonging to the Anaerobacillus genus.</title>
        <authorList>
            <person name="Bassil N.M."/>
            <person name="Lloyd J.R."/>
        </authorList>
    </citation>
    <scope>NUCLEOTIDE SEQUENCE [LARGE SCALE GENOMIC DNA]</scope>
    <source>
        <strain evidence="2 4">NB2006</strain>
    </source>
</reference>
<feature type="transmembrane region" description="Helical" evidence="1">
    <location>
        <begin position="48"/>
        <end position="69"/>
    </location>
</feature>
<keyword evidence="4" id="KW-1185">Reference proteome</keyword>
<keyword evidence="1" id="KW-1133">Transmembrane helix</keyword>
<keyword evidence="1" id="KW-0812">Transmembrane</keyword>
<feature type="transmembrane region" description="Helical" evidence="1">
    <location>
        <begin position="81"/>
        <end position="103"/>
    </location>
</feature>
<reference evidence="3" key="4">
    <citation type="submission" date="2020-10" db="EMBL/GenBank/DDBJ databases">
        <authorList>
            <person name="Bassil N.M."/>
            <person name="Lloyd J.R."/>
        </authorList>
    </citation>
    <scope>NUCLEOTIDE SEQUENCE</scope>
    <source>
        <strain evidence="3">NB2006</strain>
    </source>
</reference>
<feature type="transmembrane region" description="Helical" evidence="1">
    <location>
        <begin position="159"/>
        <end position="176"/>
    </location>
</feature>
<dbReference type="KEGG" id="aia:AWH56_017870"/>
<feature type="transmembrane region" description="Helical" evidence="1">
    <location>
        <begin position="12"/>
        <end position="36"/>
    </location>
</feature>
<dbReference type="EMBL" id="CP063356">
    <property type="protein sequence ID" value="QOY34579.1"/>
    <property type="molecule type" value="Genomic_DNA"/>
</dbReference>
<feature type="transmembrane region" description="Helical" evidence="1">
    <location>
        <begin position="183"/>
        <end position="202"/>
    </location>
</feature>
<dbReference type="Proteomes" id="UP000180175">
    <property type="component" value="Chromosome"/>
</dbReference>
<reference evidence="3 4" key="3">
    <citation type="journal article" date="2019" name="Int. J. Syst. Evol. Microbiol.">
        <title>Anaerobacillus isosaccharinicus sp. nov., an alkaliphilic bacterium which degrades isosaccharinic acid.</title>
        <authorList>
            <person name="Bassil N.M."/>
            <person name="Lloyd J.R."/>
        </authorList>
    </citation>
    <scope>NUCLEOTIDE SEQUENCE [LARGE SCALE GENOMIC DNA]</scope>
    <source>
        <strain evidence="3 4">NB2006</strain>
    </source>
</reference>
<sequence>MLNELDGVQLGPIFLSFSILSLGVSMLFAYIAFAYLVKKNAPSISNRALNTIQTSGLIFLVTYKLMPFMMHPSYLLSPSKLLIYAGGPFAVQLSALVSLIYFSYCFYKEKWSFKLVDYLAISGYIFLILDSILIKKYGTVTPLQIGFTIEGVMYHPLNLYHLVLYSLFFVTLFTLLRGQKSGVLAVILFIAYFFIKALISPFM</sequence>
<dbReference type="AlphaFoldDB" id="A0A1S2M955"/>
<dbReference type="RefSeq" id="WP_071316317.1">
    <property type="nucleotide sequence ID" value="NZ_CP063356.2"/>
</dbReference>
<evidence type="ECO:0000256" key="1">
    <source>
        <dbReference type="SAM" id="Phobius"/>
    </source>
</evidence>
<evidence type="ECO:0000313" key="4">
    <source>
        <dbReference type="Proteomes" id="UP000180175"/>
    </source>
</evidence>
<reference evidence="3 4" key="2">
    <citation type="journal article" date="2017" name="Genome Announc.">
        <title>Draft Genome Sequences of Four Alkaliphilic Bacteria Belonging to the Anaerobacillus Genus.</title>
        <authorList>
            <person name="Bassil N.M."/>
            <person name="Lloyd J.R."/>
        </authorList>
    </citation>
    <scope>NUCLEOTIDE SEQUENCE [LARGE SCALE GENOMIC DNA]</scope>
    <source>
        <strain evidence="3 4">NB2006</strain>
    </source>
</reference>
<gene>
    <name evidence="3" type="ORF">AWH56_017870</name>
    <name evidence="2" type="ORF">AWH56_06330</name>
</gene>
<keyword evidence="1" id="KW-0472">Membrane</keyword>
<evidence type="ECO:0000313" key="3">
    <source>
        <dbReference type="EMBL" id="QOY34579.1"/>
    </source>
</evidence>
<evidence type="ECO:0000313" key="2">
    <source>
        <dbReference type="EMBL" id="OIJ21136.1"/>
    </source>
</evidence>
<name>A0A1S2M955_9BACI</name>